<evidence type="ECO:0000256" key="4">
    <source>
        <dbReference type="ARBA" id="ARBA00023136"/>
    </source>
</evidence>
<evidence type="ECO:0000313" key="8">
    <source>
        <dbReference type="Proteomes" id="UP001171916"/>
    </source>
</evidence>
<gene>
    <name evidence="7" type="ORF">QVH07_01215</name>
</gene>
<dbReference type="Gene3D" id="3.40.50.2300">
    <property type="match status" value="2"/>
</dbReference>
<evidence type="ECO:0000256" key="2">
    <source>
        <dbReference type="ARBA" id="ARBA00022692"/>
    </source>
</evidence>
<keyword evidence="4" id="KW-0472">Membrane</keyword>
<evidence type="ECO:0000313" key="7">
    <source>
        <dbReference type="EMBL" id="MDN3202741.1"/>
    </source>
</evidence>
<reference evidence="7" key="1">
    <citation type="submission" date="2023-06" db="EMBL/GenBank/DDBJ databases">
        <title>Robiginitalea aurantiacus sp. nov. and Algoriphagus sediminis sp. nov., isolated from coastal sediment.</title>
        <authorList>
            <person name="Zhou Z.Y."/>
            <person name="An J."/>
            <person name="Jia Y.W."/>
            <person name="Du Z.J."/>
        </authorList>
    </citation>
    <scope>NUCLEOTIDE SEQUENCE</scope>
    <source>
        <strain evidence="7">C2-7</strain>
    </source>
</reference>
<dbReference type="RefSeq" id="WP_289998298.1">
    <property type="nucleotide sequence ID" value="NZ_JAUEPH010000001.1"/>
</dbReference>
<accession>A0ABT7Y8B4</accession>
<proteinExistence type="predicted"/>
<protein>
    <submittedName>
        <fullName evidence="7">Amino acid ABC transporter substrate-binding protein</fullName>
    </submittedName>
</protein>
<evidence type="ECO:0000259" key="6">
    <source>
        <dbReference type="Pfam" id="PF01094"/>
    </source>
</evidence>
<dbReference type="Proteomes" id="UP001171916">
    <property type="component" value="Unassembled WGS sequence"/>
</dbReference>
<dbReference type="EMBL" id="JAUEPH010000001">
    <property type="protein sequence ID" value="MDN3202741.1"/>
    <property type="molecule type" value="Genomic_DNA"/>
</dbReference>
<keyword evidence="3" id="KW-1133">Transmembrane helix</keyword>
<comment type="caution">
    <text evidence="7">The sequence shown here is derived from an EMBL/GenBank/DDBJ whole genome shotgun (WGS) entry which is preliminary data.</text>
</comment>
<organism evidence="7 8">
    <name type="scientific">Algoriphagus sediminis</name>
    <dbReference type="NCBI Taxonomy" id="3057113"/>
    <lineage>
        <taxon>Bacteria</taxon>
        <taxon>Pseudomonadati</taxon>
        <taxon>Bacteroidota</taxon>
        <taxon>Cytophagia</taxon>
        <taxon>Cytophagales</taxon>
        <taxon>Cyclobacteriaceae</taxon>
        <taxon>Algoriphagus</taxon>
    </lineage>
</organism>
<feature type="domain" description="Receptor ligand binding region" evidence="6">
    <location>
        <begin position="238"/>
        <end position="379"/>
    </location>
</feature>
<keyword evidence="5" id="KW-0732">Signal</keyword>
<keyword evidence="2" id="KW-0812">Transmembrane</keyword>
<feature type="signal peptide" evidence="5">
    <location>
        <begin position="1"/>
        <end position="19"/>
    </location>
</feature>
<keyword evidence="8" id="KW-1185">Reference proteome</keyword>
<dbReference type="SUPFAM" id="SSF53822">
    <property type="entry name" value="Periplasmic binding protein-like I"/>
    <property type="match status" value="1"/>
</dbReference>
<name>A0ABT7Y8B4_9BACT</name>
<dbReference type="Gene3D" id="1.25.40.10">
    <property type="entry name" value="Tetratricopeptide repeat domain"/>
    <property type="match status" value="1"/>
</dbReference>
<feature type="chain" id="PRO_5046981442" evidence="5">
    <location>
        <begin position="20"/>
        <end position="546"/>
    </location>
</feature>
<dbReference type="InterPro" id="IPR001828">
    <property type="entry name" value="ANF_lig-bd_rcpt"/>
</dbReference>
<evidence type="ECO:0000256" key="1">
    <source>
        <dbReference type="ARBA" id="ARBA00004370"/>
    </source>
</evidence>
<sequence>MRQYILGFLLFVVPFTLLAQSNAPEDYQSALRNLKSKNYGAAIPIFLKYTDESQFGNLALFSSLHLAEAQLGLMRYEDAISTVSPLANRNWVRTEEAKYILSLGYFGNGQNLEALREISKIQNSEILAKAENASFEKLKDESPNFLVANLEEFSSNQGYMGALQFVLANSEVLSASDRAAYYELRGKQGTNNAKDLVLDVVILLPFTGNGDNRIQNNGFVYELFQGLKMGMDRLRSNGMDVALSTFDTKRDLNHLQRVLSEPSVTAADIIIGPIYPDESDVVSAFAESQGIPFIHPLSNLQDRFEDRDFSFLFRPSLEALSDGILASLKAQNWGDSVAIGYGGGTRDRMLAGMLDQKLKNEGFRVVASQEVNSRNVRDFMQGLGIRPSLDSVAIDTNQLILLTDNPNISQPAFFLMESVTTTVPILVMDSWLGFNFANFEILSAPNFYFISNNTPNFGSEKMADFRRNFYEKFSDYPSLNTFLGYELIYWIGQNMSASKGFDLRRNLDQGSYQNGELSWGFNFQNSNSNTFVPVFKLEMGELKPLN</sequence>
<dbReference type="Pfam" id="PF01094">
    <property type="entry name" value="ANF_receptor"/>
    <property type="match status" value="1"/>
</dbReference>
<dbReference type="InterPro" id="IPR028082">
    <property type="entry name" value="Peripla_BP_I"/>
</dbReference>
<dbReference type="InterPro" id="IPR011990">
    <property type="entry name" value="TPR-like_helical_dom_sf"/>
</dbReference>
<comment type="subcellular location">
    <subcellularLocation>
        <location evidence="1">Membrane</location>
    </subcellularLocation>
</comment>
<evidence type="ECO:0000256" key="3">
    <source>
        <dbReference type="ARBA" id="ARBA00022989"/>
    </source>
</evidence>
<evidence type="ECO:0000256" key="5">
    <source>
        <dbReference type="SAM" id="SignalP"/>
    </source>
</evidence>